<keyword evidence="7" id="KW-0407">Ion channel</keyword>
<organism evidence="11 12">
    <name type="scientific">Amphritea balenae</name>
    <dbReference type="NCBI Taxonomy" id="452629"/>
    <lineage>
        <taxon>Bacteria</taxon>
        <taxon>Pseudomonadati</taxon>
        <taxon>Pseudomonadota</taxon>
        <taxon>Gammaproteobacteria</taxon>
        <taxon>Oceanospirillales</taxon>
        <taxon>Oceanospirillaceae</taxon>
        <taxon>Amphritea</taxon>
    </lineage>
</organism>
<feature type="transmembrane region" description="Helical" evidence="7">
    <location>
        <begin position="51"/>
        <end position="72"/>
    </location>
</feature>
<dbReference type="InterPro" id="IPR049278">
    <property type="entry name" value="MS_channel_C"/>
</dbReference>
<evidence type="ECO:0000256" key="4">
    <source>
        <dbReference type="ARBA" id="ARBA00022692"/>
    </source>
</evidence>
<dbReference type="InterPro" id="IPR049142">
    <property type="entry name" value="MS_channel_1st"/>
</dbReference>
<evidence type="ECO:0000256" key="1">
    <source>
        <dbReference type="ARBA" id="ARBA00004651"/>
    </source>
</evidence>
<gene>
    <name evidence="11" type="ORF">EHS89_02025</name>
</gene>
<evidence type="ECO:0000256" key="6">
    <source>
        <dbReference type="ARBA" id="ARBA00023136"/>
    </source>
</evidence>
<keyword evidence="5 7" id="KW-1133">Transmembrane helix</keyword>
<feature type="transmembrane region" description="Helical" evidence="7">
    <location>
        <begin position="84"/>
        <end position="113"/>
    </location>
</feature>
<keyword evidence="7" id="KW-0406">Ion transport</keyword>
<feature type="domain" description="Mechanosensitive ion channel MscS C-terminal" evidence="9">
    <location>
        <begin position="172"/>
        <end position="254"/>
    </location>
</feature>
<dbReference type="PANTHER" id="PTHR30221">
    <property type="entry name" value="SMALL-CONDUCTANCE MECHANOSENSITIVE CHANNEL"/>
    <property type="match status" value="1"/>
</dbReference>
<dbReference type="AlphaFoldDB" id="A0A3P1SW70"/>
<dbReference type="GO" id="GO:0008381">
    <property type="term" value="F:mechanosensitive monoatomic ion channel activity"/>
    <property type="evidence" value="ECO:0007669"/>
    <property type="project" value="InterPro"/>
</dbReference>
<dbReference type="Gene3D" id="1.10.287.1260">
    <property type="match status" value="1"/>
</dbReference>
<accession>A0A3P1SW70</accession>
<protein>
    <recommendedName>
        <fullName evidence="7">Small-conductance mechanosensitive channel</fullName>
    </recommendedName>
</protein>
<dbReference type="Proteomes" id="UP000267535">
    <property type="component" value="Unassembled WGS sequence"/>
</dbReference>
<comment type="caution">
    <text evidence="11">The sequence shown here is derived from an EMBL/GenBank/DDBJ whole genome shotgun (WGS) entry which is preliminary data.</text>
</comment>
<keyword evidence="6 7" id="KW-0472">Membrane</keyword>
<evidence type="ECO:0000256" key="2">
    <source>
        <dbReference type="ARBA" id="ARBA00008017"/>
    </source>
</evidence>
<name>A0A3P1SW70_9GAMM</name>
<keyword evidence="3" id="KW-1003">Cell membrane</keyword>
<comment type="subunit">
    <text evidence="7">Homoheptamer.</text>
</comment>
<keyword evidence="4 7" id="KW-0812">Transmembrane</keyword>
<evidence type="ECO:0000256" key="3">
    <source>
        <dbReference type="ARBA" id="ARBA00022475"/>
    </source>
</evidence>
<feature type="domain" description="Mechanosensitive ion channel MscS" evidence="8">
    <location>
        <begin position="100"/>
        <end position="165"/>
    </location>
</feature>
<dbReference type="InterPro" id="IPR010920">
    <property type="entry name" value="LSM_dom_sf"/>
</dbReference>
<dbReference type="InterPro" id="IPR011066">
    <property type="entry name" value="MscS_channel_C_sf"/>
</dbReference>
<sequence>MDLSFFDVYVLPWIINIALALAIFIVGRMVAKILINLLVKILRKGNMEDILINFISSIANILLLLVIIVAALDQLGVDTTSLIALVGAAGLAVGLALQGSLQNFAAGVMLIVFRPFKEGDFVEAAGVAGVVEHISIFNTIMRTGDNKEVIVPNGNIYSGVIVNYSARDTRRVDMVFGIGYDDDLKKAKALLEEIINSDERVLKDPAPVIAVSELADSSVNFVVRPWVNSADYWAVMFDTTETVKLRFDEEGISIPYPQMDIHQHKVESK</sequence>
<evidence type="ECO:0000313" key="11">
    <source>
        <dbReference type="EMBL" id="RRD01360.1"/>
    </source>
</evidence>
<dbReference type="InterPro" id="IPR045275">
    <property type="entry name" value="MscS_archaea/bacteria_type"/>
</dbReference>
<dbReference type="RefSeq" id="WP_124924433.1">
    <property type="nucleotide sequence ID" value="NZ_BMOH01000001.1"/>
</dbReference>
<evidence type="ECO:0000259" key="9">
    <source>
        <dbReference type="Pfam" id="PF21082"/>
    </source>
</evidence>
<dbReference type="GO" id="GO:0005886">
    <property type="term" value="C:plasma membrane"/>
    <property type="evidence" value="ECO:0007669"/>
    <property type="project" value="UniProtKB-SubCell"/>
</dbReference>
<dbReference type="Pfam" id="PF00924">
    <property type="entry name" value="MS_channel_2nd"/>
    <property type="match status" value="1"/>
</dbReference>
<dbReference type="InterPro" id="IPR011014">
    <property type="entry name" value="MscS_channel_TM-2"/>
</dbReference>
<evidence type="ECO:0000256" key="7">
    <source>
        <dbReference type="RuleBase" id="RU369025"/>
    </source>
</evidence>
<feature type="transmembrane region" description="Helical" evidence="7">
    <location>
        <begin position="13"/>
        <end position="39"/>
    </location>
</feature>
<evidence type="ECO:0000259" key="8">
    <source>
        <dbReference type="Pfam" id="PF00924"/>
    </source>
</evidence>
<comment type="similarity">
    <text evidence="2 7">Belongs to the MscS (TC 1.A.23) family.</text>
</comment>
<comment type="function">
    <text evidence="7">Mechanosensitive channel that participates in the regulation of osmotic pressure changes within the cell, opening in response to stretch forces in the membrane lipid bilayer, without the need for other proteins. Contributes to normal resistance to hypoosmotic shock. Forms an ion channel of 1.0 nanosiemens conductance with a slight preference for anions.</text>
</comment>
<dbReference type="Gene3D" id="3.30.70.100">
    <property type="match status" value="1"/>
</dbReference>
<evidence type="ECO:0000259" key="10">
    <source>
        <dbReference type="Pfam" id="PF21088"/>
    </source>
</evidence>
<keyword evidence="7" id="KW-0813">Transport</keyword>
<dbReference type="InterPro" id="IPR008910">
    <property type="entry name" value="MSC_TM_helix"/>
</dbReference>
<dbReference type="Pfam" id="PF21082">
    <property type="entry name" value="MS_channel_3rd"/>
    <property type="match status" value="1"/>
</dbReference>
<dbReference type="InterPro" id="IPR006685">
    <property type="entry name" value="MscS_channel_2nd"/>
</dbReference>
<proteinExistence type="inferred from homology"/>
<dbReference type="SUPFAM" id="SSF82861">
    <property type="entry name" value="Mechanosensitive channel protein MscS (YggB), transmembrane region"/>
    <property type="match status" value="1"/>
</dbReference>
<comment type="subcellular location">
    <subcellularLocation>
        <location evidence="7">Cell inner membrane</location>
        <topology evidence="7">Multi-pass membrane protein</topology>
    </subcellularLocation>
    <subcellularLocation>
        <location evidence="1">Cell membrane</location>
        <topology evidence="1">Multi-pass membrane protein</topology>
    </subcellularLocation>
</comment>
<reference evidence="11 12" key="1">
    <citation type="submission" date="2018-11" db="EMBL/GenBank/DDBJ databases">
        <title>The draft genome sequence of Amphritea balenae JAMM 1525T.</title>
        <authorList>
            <person name="Fang Z."/>
            <person name="Zhang Y."/>
            <person name="Han X."/>
        </authorList>
    </citation>
    <scope>NUCLEOTIDE SEQUENCE [LARGE SCALE GENOMIC DNA]</scope>
    <source>
        <strain evidence="11 12">JAMM 1525</strain>
    </source>
</reference>
<keyword evidence="7" id="KW-0997">Cell inner membrane</keyword>
<evidence type="ECO:0000313" key="12">
    <source>
        <dbReference type="Proteomes" id="UP000267535"/>
    </source>
</evidence>
<feature type="domain" description="Mechanosensitive ion channel transmembrane helices 2/3" evidence="10">
    <location>
        <begin position="58"/>
        <end position="98"/>
    </location>
</feature>
<dbReference type="PANTHER" id="PTHR30221:SF1">
    <property type="entry name" value="SMALL-CONDUCTANCE MECHANOSENSITIVE CHANNEL"/>
    <property type="match status" value="1"/>
</dbReference>
<dbReference type="Pfam" id="PF21088">
    <property type="entry name" value="MS_channel_1st"/>
    <property type="match status" value="1"/>
</dbReference>
<comment type="caution">
    <text evidence="7">Lacks conserved residue(s) required for the propagation of feature annotation.</text>
</comment>
<dbReference type="OrthoDB" id="9809206at2"/>
<dbReference type="EMBL" id="RQXV01000001">
    <property type="protein sequence ID" value="RRD01360.1"/>
    <property type="molecule type" value="Genomic_DNA"/>
</dbReference>
<evidence type="ECO:0000256" key="5">
    <source>
        <dbReference type="ARBA" id="ARBA00022989"/>
    </source>
</evidence>
<dbReference type="SUPFAM" id="SSF82689">
    <property type="entry name" value="Mechanosensitive channel protein MscS (YggB), C-terminal domain"/>
    <property type="match status" value="1"/>
</dbReference>
<dbReference type="Gene3D" id="2.30.30.60">
    <property type="match status" value="1"/>
</dbReference>
<dbReference type="Pfam" id="PF05552">
    <property type="entry name" value="MS_channel_1st_1"/>
    <property type="match status" value="1"/>
</dbReference>
<dbReference type="InterPro" id="IPR023408">
    <property type="entry name" value="MscS_beta-dom_sf"/>
</dbReference>
<keyword evidence="12" id="KW-1185">Reference proteome</keyword>
<dbReference type="SUPFAM" id="SSF50182">
    <property type="entry name" value="Sm-like ribonucleoproteins"/>
    <property type="match status" value="1"/>
</dbReference>